<evidence type="ECO:0000256" key="8">
    <source>
        <dbReference type="ARBA" id="ARBA00023064"/>
    </source>
</evidence>
<dbReference type="GO" id="GO:0005524">
    <property type="term" value="F:ATP binding"/>
    <property type="evidence" value="ECO:0007669"/>
    <property type="project" value="UniProtKB-KW"/>
</dbReference>
<name>A0A7W9FNX2_9HYPH</name>
<dbReference type="GO" id="GO:0019521">
    <property type="term" value="P:D-gluconate metabolic process"/>
    <property type="evidence" value="ECO:0007669"/>
    <property type="project" value="UniProtKB-KW"/>
</dbReference>
<protein>
    <recommendedName>
        <fullName evidence="3 10">Gluconokinase</fullName>
        <ecNumber evidence="3 10">2.7.1.12</ecNumber>
    </recommendedName>
</protein>
<dbReference type="Proteomes" id="UP000523821">
    <property type="component" value="Unassembled WGS sequence"/>
</dbReference>
<dbReference type="InterPro" id="IPR027417">
    <property type="entry name" value="P-loop_NTPase"/>
</dbReference>
<dbReference type="AlphaFoldDB" id="A0A7W9FNX2"/>
<evidence type="ECO:0000256" key="1">
    <source>
        <dbReference type="ARBA" id="ARBA00004761"/>
    </source>
</evidence>
<dbReference type="GO" id="GO:0005737">
    <property type="term" value="C:cytoplasm"/>
    <property type="evidence" value="ECO:0007669"/>
    <property type="project" value="TreeGrafter"/>
</dbReference>
<evidence type="ECO:0000256" key="5">
    <source>
        <dbReference type="ARBA" id="ARBA00022741"/>
    </source>
</evidence>
<keyword evidence="6 10" id="KW-0418">Kinase</keyword>
<dbReference type="RefSeq" id="WP_183857605.1">
    <property type="nucleotide sequence ID" value="NZ_JACHOO010000007.1"/>
</dbReference>
<comment type="catalytic activity">
    <reaction evidence="9 10">
        <text>D-gluconate + ATP = 6-phospho-D-gluconate + ADP + H(+)</text>
        <dbReference type="Rhea" id="RHEA:19433"/>
        <dbReference type="ChEBI" id="CHEBI:15378"/>
        <dbReference type="ChEBI" id="CHEBI:18391"/>
        <dbReference type="ChEBI" id="CHEBI:30616"/>
        <dbReference type="ChEBI" id="CHEBI:58759"/>
        <dbReference type="ChEBI" id="CHEBI:456216"/>
        <dbReference type="EC" id="2.7.1.12"/>
    </reaction>
</comment>
<reference evidence="11 12" key="1">
    <citation type="submission" date="2020-08" db="EMBL/GenBank/DDBJ databases">
        <title>Genomic Encyclopedia of Type Strains, Phase IV (KMG-IV): sequencing the most valuable type-strain genomes for metagenomic binning, comparative biology and taxonomic classification.</title>
        <authorList>
            <person name="Goeker M."/>
        </authorList>
    </citation>
    <scope>NUCLEOTIDE SEQUENCE [LARGE SCALE GENOMIC DNA]</scope>
    <source>
        <strain evidence="11 12">DSM 16268</strain>
    </source>
</reference>
<keyword evidence="4 10" id="KW-0808">Transferase</keyword>
<keyword evidence="12" id="KW-1185">Reference proteome</keyword>
<evidence type="ECO:0000256" key="7">
    <source>
        <dbReference type="ARBA" id="ARBA00022840"/>
    </source>
</evidence>
<evidence type="ECO:0000256" key="9">
    <source>
        <dbReference type="ARBA" id="ARBA00048090"/>
    </source>
</evidence>
<dbReference type="EC" id="2.7.1.12" evidence="3 10"/>
<keyword evidence="7 10" id="KW-0067">ATP-binding</keyword>
<dbReference type="PANTHER" id="PTHR43442">
    <property type="entry name" value="GLUCONOKINASE-RELATED"/>
    <property type="match status" value="1"/>
</dbReference>
<dbReference type="EMBL" id="JACHOO010000007">
    <property type="protein sequence ID" value="MBB5754139.1"/>
    <property type="molecule type" value="Genomic_DNA"/>
</dbReference>
<dbReference type="InterPro" id="IPR006001">
    <property type="entry name" value="Therm_gnt_kin"/>
</dbReference>
<dbReference type="SUPFAM" id="SSF52540">
    <property type="entry name" value="P-loop containing nucleoside triphosphate hydrolases"/>
    <property type="match status" value="1"/>
</dbReference>
<dbReference type="FunFam" id="3.40.50.300:FF:000522">
    <property type="entry name" value="Gluconokinase"/>
    <property type="match status" value="1"/>
</dbReference>
<evidence type="ECO:0000256" key="10">
    <source>
        <dbReference type="RuleBase" id="RU363066"/>
    </source>
</evidence>
<proteinExistence type="inferred from homology"/>
<comment type="caution">
    <text evidence="11">The sequence shown here is derived from an EMBL/GenBank/DDBJ whole genome shotgun (WGS) entry which is preliminary data.</text>
</comment>
<evidence type="ECO:0000313" key="12">
    <source>
        <dbReference type="Proteomes" id="UP000523821"/>
    </source>
</evidence>
<comment type="pathway">
    <text evidence="1">Carbohydrate acid metabolism.</text>
</comment>
<dbReference type="GO" id="GO:0046316">
    <property type="term" value="F:gluconokinase activity"/>
    <property type="evidence" value="ECO:0007669"/>
    <property type="project" value="UniProtKB-EC"/>
</dbReference>
<evidence type="ECO:0000256" key="3">
    <source>
        <dbReference type="ARBA" id="ARBA00012054"/>
    </source>
</evidence>
<evidence type="ECO:0000313" key="11">
    <source>
        <dbReference type="EMBL" id="MBB5754139.1"/>
    </source>
</evidence>
<evidence type="ECO:0000256" key="4">
    <source>
        <dbReference type="ARBA" id="ARBA00022679"/>
    </source>
</evidence>
<dbReference type="Gene3D" id="3.40.50.300">
    <property type="entry name" value="P-loop containing nucleotide triphosphate hydrolases"/>
    <property type="match status" value="1"/>
</dbReference>
<organism evidence="11 12">
    <name type="scientific">Prosthecomicrobium pneumaticum</name>
    <dbReference type="NCBI Taxonomy" id="81895"/>
    <lineage>
        <taxon>Bacteria</taxon>
        <taxon>Pseudomonadati</taxon>
        <taxon>Pseudomonadota</taxon>
        <taxon>Alphaproteobacteria</taxon>
        <taxon>Hyphomicrobiales</taxon>
        <taxon>Kaistiaceae</taxon>
        <taxon>Prosthecomicrobium</taxon>
    </lineage>
</organism>
<keyword evidence="8" id="KW-0311">Gluconate utilization</keyword>
<comment type="similarity">
    <text evidence="2 10">Belongs to the gluconokinase GntK/GntV family.</text>
</comment>
<accession>A0A7W9FNX2</accession>
<evidence type="ECO:0000256" key="6">
    <source>
        <dbReference type="ARBA" id="ARBA00022777"/>
    </source>
</evidence>
<dbReference type="PANTHER" id="PTHR43442:SF3">
    <property type="entry name" value="GLUCONOKINASE-RELATED"/>
    <property type="match status" value="1"/>
</dbReference>
<dbReference type="CDD" id="cd02021">
    <property type="entry name" value="GntK"/>
    <property type="match status" value="1"/>
</dbReference>
<gene>
    <name evidence="11" type="ORF">GGQ63_003220</name>
</gene>
<sequence length="177" mass="18166">MADQGETRACRVVVMGVSGSGKSTVGEALGAAAGVAFVDGDGLHPDANVAKMSAGIPLTDADRWPWLDIVAATLADHPQGAVVACSALRKVYRDRIRAGAPGVRFVFLDGGQDVIGGRQASRKGHFMPPSLLASQFATLERPGADEPDVVRVSVDQPVEAVVAAAVEGLGLAALTRP</sequence>
<dbReference type="NCBIfam" id="TIGR01313">
    <property type="entry name" value="therm_gnt_kin"/>
    <property type="match status" value="1"/>
</dbReference>
<evidence type="ECO:0000256" key="2">
    <source>
        <dbReference type="ARBA" id="ARBA00008420"/>
    </source>
</evidence>
<keyword evidence="5 10" id="KW-0547">Nucleotide-binding</keyword>